<name>A0A7J7P0U5_9MAGN</name>
<evidence type="ECO:0000313" key="7">
    <source>
        <dbReference type="Proteomes" id="UP000541444"/>
    </source>
</evidence>
<gene>
    <name evidence="6" type="ORF">GIB67_034650</name>
</gene>
<reference evidence="6 7" key="1">
    <citation type="journal article" date="2020" name="IScience">
        <title>Genome Sequencing of the Endangered Kingdonia uniflora (Circaeasteraceae, Ranunculales) Reveals Potential Mechanisms of Evolutionary Specialization.</title>
        <authorList>
            <person name="Sun Y."/>
            <person name="Deng T."/>
            <person name="Zhang A."/>
            <person name="Moore M.J."/>
            <person name="Landis J.B."/>
            <person name="Lin N."/>
            <person name="Zhang H."/>
            <person name="Zhang X."/>
            <person name="Huang J."/>
            <person name="Zhang X."/>
            <person name="Sun H."/>
            <person name="Wang H."/>
        </authorList>
    </citation>
    <scope>NUCLEOTIDE SEQUENCE [LARGE SCALE GENOMIC DNA]</scope>
    <source>
        <strain evidence="6">TB1705</strain>
        <tissue evidence="6">Leaf</tissue>
    </source>
</reference>
<evidence type="ECO:0000256" key="5">
    <source>
        <dbReference type="RuleBase" id="RU000509"/>
    </source>
</evidence>
<dbReference type="OrthoDB" id="649527at2759"/>
<dbReference type="InterPro" id="IPR017853">
    <property type="entry name" value="GH"/>
</dbReference>
<keyword evidence="3 5" id="KW-0624">Polysaccharide degradation</keyword>
<keyword evidence="5" id="KW-0326">Glycosidase</keyword>
<comment type="similarity">
    <text evidence="1 5">Belongs to the glycosyl hydrolase 14 family.</text>
</comment>
<comment type="catalytic activity">
    <reaction evidence="5">
        <text>Hydrolysis of (1-&gt;4)-alpha-D-glucosidic linkages in polysaccharides so as to remove successive maltose units from the non-reducing ends of the chains.</text>
        <dbReference type="EC" id="3.2.1.2"/>
    </reaction>
</comment>
<organism evidence="6 7">
    <name type="scientific">Kingdonia uniflora</name>
    <dbReference type="NCBI Taxonomy" id="39325"/>
    <lineage>
        <taxon>Eukaryota</taxon>
        <taxon>Viridiplantae</taxon>
        <taxon>Streptophyta</taxon>
        <taxon>Embryophyta</taxon>
        <taxon>Tracheophyta</taxon>
        <taxon>Spermatophyta</taxon>
        <taxon>Magnoliopsida</taxon>
        <taxon>Ranunculales</taxon>
        <taxon>Circaeasteraceae</taxon>
        <taxon>Kingdonia</taxon>
    </lineage>
</organism>
<evidence type="ECO:0000256" key="2">
    <source>
        <dbReference type="ARBA" id="ARBA00023277"/>
    </source>
</evidence>
<evidence type="ECO:0000313" key="6">
    <source>
        <dbReference type="EMBL" id="KAF6172798.1"/>
    </source>
</evidence>
<keyword evidence="2 5" id="KW-0119">Carbohydrate metabolism</keyword>
<dbReference type="AlphaFoldDB" id="A0A7J7P0U5"/>
<dbReference type="EC" id="3.2.1.2" evidence="5"/>
<dbReference type="Gene3D" id="1.25.40.10">
    <property type="entry name" value="Tetratricopeptide repeat domain"/>
    <property type="match status" value="1"/>
</dbReference>
<evidence type="ECO:0000256" key="1">
    <source>
        <dbReference type="ARBA" id="ARBA00005652"/>
    </source>
</evidence>
<keyword evidence="4" id="KW-0802">TPR repeat</keyword>
<dbReference type="InterPro" id="IPR001554">
    <property type="entry name" value="Glyco_hydro_14"/>
</dbReference>
<evidence type="ECO:0000256" key="4">
    <source>
        <dbReference type="PROSITE-ProRule" id="PRU00339"/>
    </source>
</evidence>
<comment type="caution">
    <text evidence="6">The sequence shown here is derived from an EMBL/GenBank/DDBJ whole genome shotgun (WGS) entry which is preliminary data.</text>
</comment>
<dbReference type="SUPFAM" id="SSF48452">
    <property type="entry name" value="TPR-like"/>
    <property type="match status" value="1"/>
</dbReference>
<evidence type="ECO:0000256" key="3">
    <source>
        <dbReference type="ARBA" id="ARBA00023326"/>
    </source>
</evidence>
<dbReference type="SMART" id="SM00028">
    <property type="entry name" value="TPR"/>
    <property type="match status" value="1"/>
</dbReference>
<dbReference type="PANTHER" id="PTHR31352:SF40">
    <property type="entry name" value="BETA-AMYLASE 6"/>
    <property type="match status" value="1"/>
</dbReference>
<dbReference type="InterPro" id="IPR001371">
    <property type="entry name" value="Glyco_hydro_14B_pln"/>
</dbReference>
<dbReference type="Gene3D" id="3.20.20.80">
    <property type="entry name" value="Glycosidases"/>
    <property type="match status" value="1"/>
</dbReference>
<dbReference type="GO" id="GO:0016161">
    <property type="term" value="F:beta-amylase activity"/>
    <property type="evidence" value="ECO:0007669"/>
    <property type="project" value="UniProtKB-EC"/>
</dbReference>
<keyword evidence="7" id="KW-1185">Reference proteome</keyword>
<dbReference type="InterPro" id="IPR019734">
    <property type="entry name" value="TPR_rpt"/>
</dbReference>
<dbReference type="PRINTS" id="PR00842">
    <property type="entry name" value="GLHYDLASE14B"/>
</dbReference>
<feature type="non-terminal residue" evidence="6">
    <location>
        <position position="1"/>
    </location>
</feature>
<dbReference type="Proteomes" id="UP000541444">
    <property type="component" value="Unassembled WGS sequence"/>
</dbReference>
<dbReference type="PRINTS" id="PR00750">
    <property type="entry name" value="BETAAMYLASE"/>
</dbReference>
<protein>
    <recommendedName>
        <fullName evidence="5">Beta-amylase</fullName>
        <ecNumber evidence="5">3.2.1.2</ecNumber>
    </recommendedName>
</protein>
<dbReference type="InterPro" id="IPR011990">
    <property type="entry name" value="TPR-like_helical_dom_sf"/>
</dbReference>
<dbReference type="EMBL" id="JACGCM010000377">
    <property type="protein sequence ID" value="KAF6172798.1"/>
    <property type="molecule type" value="Genomic_DNA"/>
</dbReference>
<dbReference type="PANTHER" id="PTHR31352">
    <property type="entry name" value="BETA-AMYLASE 1, CHLOROPLASTIC"/>
    <property type="match status" value="1"/>
</dbReference>
<dbReference type="SUPFAM" id="SSF51445">
    <property type="entry name" value="(Trans)glycosidases"/>
    <property type="match status" value="1"/>
</dbReference>
<dbReference type="PROSITE" id="PS50293">
    <property type="entry name" value="TPR_REGION"/>
    <property type="match status" value="1"/>
</dbReference>
<proteinExistence type="inferred from homology"/>
<dbReference type="Pfam" id="PF01373">
    <property type="entry name" value="Glyco_hydro_14"/>
    <property type="match status" value="1"/>
</dbReference>
<keyword evidence="5" id="KW-0378">Hydrolase</keyword>
<accession>A0A7J7P0U5</accession>
<dbReference type="PROSITE" id="PS50005">
    <property type="entry name" value="TPR"/>
    <property type="match status" value="1"/>
</dbReference>
<sequence>MPLAHSEPSSEDTDRLCDSLHKENTSSSQDVLETWTKRKRRHCYAACGTPSQNWNSRHHLYLLPTPVMAMTLVSPTSSLLMEIASAFGILRAYGFQFYKEINGSCAFLECYDKYLKEEFKEAATLAGHPEWELPDDVGEYNDVPSSTDFFKSNGTYVSGKGKFFLTWYSNKLLTHGDQILDEANQIFLGCKVKLAAKVSGIHWSYREDNHAAELTAGYYNLNDRDGYRTIARMMSRHSTSLNFTCLEMRNSEQSKEAKSRPEELVQQVLSAGWREDIEVSDENALPRYDRTAYNQILKNASPNGEAYEDFKHDLLALIYGKDDQTSPVANEVARLFNEAAQISLDDADVHIVLGVLYNLSREYDKAIGSFQTALKLKPRDYSLRNKLGVTQANSVQSAEAISAYQQ</sequence>
<feature type="repeat" description="TPR" evidence="4">
    <location>
        <begin position="347"/>
        <end position="380"/>
    </location>
</feature>
<dbReference type="GO" id="GO:0000272">
    <property type="term" value="P:polysaccharide catabolic process"/>
    <property type="evidence" value="ECO:0007669"/>
    <property type="project" value="UniProtKB-KW"/>
</dbReference>